<evidence type="ECO:0000313" key="3">
    <source>
        <dbReference type="Proteomes" id="UP000037784"/>
    </source>
</evidence>
<keyword evidence="1" id="KW-0472">Membrane</keyword>
<keyword evidence="3" id="KW-1185">Reference proteome</keyword>
<keyword evidence="1" id="KW-1133">Transmembrane helix</keyword>
<dbReference type="OrthoDB" id="165844at2"/>
<feature type="transmembrane region" description="Helical" evidence="1">
    <location>
        <begin position="36"/>
        <end position="57"/>
    </location>
</feature>
<name>A0A0M9UE39_9CHLR</name>
<feature type="transmembrane region" description="Helical" evidence="1">
    <location>
        <begin position="78"/>
        <end position="95"/>
    </location>
</feature>
<gene>
    <name evidence="2" type="ORF">ARMA_3093</name>
</gene>
<reference evidence="3" key="1">
    <citation type="submission" date="2015-08" db="EMBL/GenBank/DDBJ databases">
        <title>Draft Genome Sequence of a Heterotrophic Facultative Anaerobic Bacterium Ardenticatena maritima Strain 110S.</title>
        <authorList>
            <person name="Kawaichi S."/>
            <person name="Yoshida T."/>
            <person name="Sako Y."/>
            <person name="Nakamura R."/>
        </authorList>
    </citation>
    <scope>NUCLEOTIDE SEQUENCE [LARGE SCALE GENOMIC DNA]</scope>
    <source>
        <strain evidence="3">110S</strain>
    </source>
</reference>
<dbReference type="Proteomes" id="UP000037784">
    <property type="component" value="Unassembled WGS sequence"/>
</dbReference>
<sequence length="192" mass="20982">MNRAALARLISILSDSSVLSLWVFPLVGWHAGGARGLVWALIAMLLLNGVPLAYLIIGRRRGWVSDWELSDRRERPRFIAVSLASDLLALVLLGMGGAPRLVWAFALIYACLGVSMLLISSVWKISLHMVSVAGFMTVLVYVFGLGWAWGYLALVPVAWARLERRKHTPAQLVAGALAGVLIPAAVLWFIKP</sequence>
<comment type="caution">
    <text evidence="2">The sequence shown here is derived from an EMBL/GenBank/DDBJ whole genome shotgun (WGS) entry which is preliminary data.</text>
</comment>
<evidence type="ECO:0008006" key="4">
    <source>
        <dbReference type="Google" id="ProtNLM"/>
    </source>
</evidence>
<organism evidence="2 3">
    <name type="scientific">Ardenticatena maritima</name>
    <dbReference type="NCBI Taxonomy" id="872965"/>
    <lineage>
        <taxon>Bacteria</taxon>
        <taxon>Bacillati</taxon>
        <taxon>Chloroflexota</taxon>
        <taxon>Ardenticatenia</taxon>
        <taxon>Ardenticatenales</taxon>
        <taxon>Ardenticatenaceae</taxon>
        <taxon>Ardenticatena</taxon>
    </lineage>
</organism>
<feature type="transmembrane region" description="Helical" evidence="1">
    <location>
        <begin position="101"/>
        <end position="123"/>
    </location>
</feature>
<dbReference type="STRING" id="872965.SE16_13555"/>
<feature type="transmembrane region" description="Helical" evidence="1">
    <location>
        <begin position="130"/>
        <end position="152"/>
    </location>
</feature>
<dbReference type="EMBL" id="BBZA01000298">
    <property type="protein sequence ID" value="GAP64670.1"/>
    <property type="molecule type" value="Genomic_DNA"/>
</dbReference>
<protein>
    <recommendedName>
        <fullName evidence="4">Phosphatidic acid phosphatase type 2/haloperoxidase domain-containing protein</fullName>
    </recommendedName>
</protein>
<feature type="transmembrane region" description="Helical" evidence="1">
    <location>
        <begin position="172"/>
        <end position="190"/>
    </location>
</feature>
<dbReference type="AlphaFoldDB" id="A0A0M9UE39"/>
<keyword evidence="1" id="KW-0812">Transmembrane</keyword>
<evidence type="ECO:0000256" key="1">
    <source>
        <dbReference type="SAM" id="Phobius"/>
    </source>
</evidence>
<proteinExistence type="predicted"/>
<evidence type="ECO:0000313" key="2">
    <source>
        <dbReference type="EMBL" id="GAP64670.1"/>
    </source>
</evidence>
<dbReference type="InParanoid" id="A0A0M9UE39"/>
<accession>A0A0M9UE39</accession>
<dbReference type="RefSeq" id="WP_054494414.1">
    <property type="nucleotide sequence ID" value="NZ_BBZA01000298.1"/>
</dbReference>